<sequence length="254" mass="28315">MRAHARGRDRHYGQEVDHPVEDYLLELWPDTGTADTTVATLHKSDTAWSPRTQVDESSLKKDRVYIRDASGAVVTVPAQSPEAIAIREKLGEFGGKPLTPALEAVFSSRYVAGLDRDLIDRIEAAAPERQLAFARWCIHRAWERAGIAHIDWLAAVLDDMDSGKPANKDFIYSFDARIRLDEDPRITRTIVSGLPTKGEAVQQYQALRAYGRSMAPDTSPLEAAIEAFWHAAKTYGMDYEELTAAAHRDFFGGD</sequence>
<proteinExistence type="predicted"/>
<accession>A0A438ARG6</accession>
<reference evidence="1 2" key="1">
    <citation type="submission" date="2018-11" db="EMBL/GenBank/DDBJ databases">
        <title>Rhodococcus spongicola sp. nov. and Rhodococcus xishaensis sp. nov. from marine sponges.</title>
        <authorList>
            <person name="Li L."/>
            <person name="Lin H.W."/>
        </authorList>
    </citation>
    <scope>NUCLEOTIDE SEQUENCE [LARGE SCALE GENOMIC DNA]</scope>
    <source>
        <strain evidence="1 2">LHW51113</strain>
    </source>
</reference>
<dbReference type="Proteomes" id="UP000283479">
    <property type="component" value="Unassembled WGS sequence"/>
</dbReference>
<evidence type="ECO:0000313" key="2">
    <source>
        <dbReference type="Proteomes" id="UP000283479"/>
    </source>
</evidence>
<keyword evidence="2" id="KW-1185">Reference proteome</keyword>
<gene>
    <name evidence="1" type="ORF">EGT50_13810</name>
</gene>
<dbReference type="AlphaFoldDB" id="A0A438ARG6"/>
<organism evidence="1 2">
    <name type="scientific">Rhodococcus xishaensis</name>
    <dbReference type="NCBI Taxonomy" id="2487364"/>
    <lineage>
        <taxon>Bacteria</taxon>
        <taxon>Bacillati</taxon>
        <taxon>Actinomycetota</taxon>
        <taxon>Actinomycetes</taxon>
        <taxon>Mycobacteriales</taxon>
        <taxon>Nocardiaceae</taxon>
        <taxon>Rhodococcus</taxon>
    </lineage>
</organism>
<name>A0A438ARG6_9NOCA</name>
<protein>
    <submittedName>
        <fullName evidence="1">Uncharacterized protein</fullName>
    </submittedName>
</protein>
<dbReference type="OrthoDB" id="4485313at2"/>
<comment type="caution">
    <text evidence="1">The sequence shown here is derived from an EMBL/GenBank/DDBJ whole genome shotgun (WGS) entry which is preliminary data.</text>
</comment>
<dbReference type="EMBL" id="RKLO01000005">
    <property type="protein sequence ID" value="RVW01294.1"/>
    <property type="molecule type" value="Genomic_DNA"/>
</dbReference>
<evidence type="ECO:0000313" key="1">
    <source>
        <dbReference type="EMBL" id="RVW01294.1"/>
    </source>
</evidence>